<accession>A0A8T0B1M2</accession>
<comment type="caution">
    <text evidence="2">The sequence shown here is derived from an EMBL/GenBank/DDBJ whole genome shotgun (WGS) entry which is preliminary data.</text>
</comment>
<evidence type="ECO:0008006" key="4">
    <source>
        <dbReference type="Google" id="ProtNLM"/>
    </source>
</evidence>
<dbReference type="EMBL" id="JABFDY010000012">
    <property type="protein sequence ID" value="KAF7700057.1"/>
    <property type="molecule type" value="Genomic_DNA"/>
</dbReference>
<evidence type="ECO:0000313" key="3">
    <source>
        <dbReference type="Proteomes" id="UP000606274"/>
    </source>
</evidence>
<feature type="transmembrane region" description="Helical" evidence="1">
    <location>
        <begin position="48"/>
        <end position="69"/>
    </location>
</feature>
<feature type="transmembrane region" description="Helical" evidence="1">
    <location>
        <begin position="89"/>
        <end position="118"/>
    </location>
</feature>
<sequence length="140" mass="14938">MACPWIVYRSGPVQSPSQCALQLSLAVAKMSFLTSSQMIRRLERVSRVMVLYAPFHLLDATAAAGGIMAKALGKQLYGAAGNLVGYYGIGFPIGLSLMFAAKMGIFGLWTGLLICVFLQSVFPSSFNQAKLGEGHRGGTD</sequence>
<dbReference type="Proteomes" id="UP000606274">
    <property type="component" value="Unassembled WGS sequence"/>
</dbReference>
<evidence type="ECO:0000256" key="1">
    <source>
        <dbReference type="SAM" id="Phobius"/>
    </source>
</evidence>
<evidence type="ECO:0000313" key="2">
    <source>
        <dbReference type="EMBL" id="KAF7700057.1"/>
    </source>
</evidence>
<gene>
    <name evidence="2" type="ORF">HF521_003015</name>
</gene>
<reference evidence="2" key="1">
    <citation type="submission" date="2020-08" db="EMBL/GenBank/DDBJ databases">
        <title>Chromosome-level assembly of Southern catfish (Silurus meridionalis) provides insights into visual adaptation to the nocturnal and benthic lifestyles.</title>
        <authorList>
            <person name="Zhang Y."/>
            <person name="Wang D."/>
            <person name="Peng Z."/>
        </authorList>
    </citation>
    <scope>NUCLEOTIDE SEQUENCE</scope>
    <source>
        <strain evidence="2">SWU-2019-XX</strain>
        <tissue evidence="2">Muscle</tissue>
    </source>
</reference>
<organism evidence="2 3">
    <name type="scientific">Silurus meridionalis</name>
    <name type="common">Southern catfish</name>
    <name type="synonym">Silurus soldatovi meridionalis</name>
    <dbReference type="NCBI Taxonomy" id="175797"/>
    <lineage>
        <taxon>Eukaryota</taxon>
        <taxon>Metazoa</taxon>
        <taxon>Chordata</taxon>
        <taxon>Craniata</taxon>
        <taxon>Vertebrata</taxon>
        <taxon>Euteleostomi</taxon>
        <taxon>Actinopterygii</taxon>
        <taxon>Neopterygii</taxon>
        <taxon>Teleostei</taxon>
        <taxon>Ostariophysi</taxon>
        <taxon>Siluriformes</taxon>
        <taxon>Siluridae</taxon>
        <taxon>Silurus</taxon>
    </lineage>
</organism>
<keyword evidence="3" id="KW-1185">Reference proteome</keyword>
<keyword evidence="1" id="KW-1133">Transmembrane helix</keyword>
<name>A0A8T0B1M2_SILME</name>
<proteinExistence type="predicted"/>
<dbReference type="AlphaFoldDB" id="A0A8T0B1M2"/>
<keyword evidence="1" id="KW-0812">Transmembrane</keyword>
<keyword evidence="1" id="KW-0472">Membrane</keyword>
<protein>
    <recommendedName>
        <fullName evidence="4">Multidrug and toxin extrusion protein 1</fullName>
    </recommendedName>
</protein>